<dbReference type="Proteomes" id="UP000005615">
    <property type="component" value="Unassembled WGS sequence"/>
</dbReference>
<sequence length="272" mass="29163">MSSITNYNNGGTTLSDSLVALVTAGASGIGKAIVEKLLENNYRVHVADINVSALTQLQTEYPTLSGTVADLGKSSDAERVFTDCITSHGRIDVLVNNVGIAGNTARVEDADPDNWDTTIAVSLSSCFYMTRLCSPQIQQNKGCIINMASNAALFGFPMRSAYTAAKWALIGLTKTWAMEMGPMGVRVNAICPGSVSGPRIDGVIERDAQERGMTPQAIREVYQRQSSMRIFVDAEDIANTVLFLCSEGARYISGQALAVDGHTEGLSNWLEP</sequence>
<evidence type="ECO:0000256" key="2">
    <source>
        <dbReference type="ARBA" id="ARBA00023002"/>
    </source>
</evidence>
<dbReference type="InterPro" id="IPR002347">
    <property type="entry name" value="SDR_fam"/>
</dbReference>
<dbReference type="AlphaFoldDB" id="F3L3M5"/>
<keyword evidence="2" id="KW-0560">Oxidoreductase</keyword>
<dbReference type="SUPFAM" id="SSF51735">
    <property type="entry name" value="NAD(P)-binding Rossmann-fold domains"/>
    <property type="match status" value="1"/>
</dbReference>
<dbReference type="InterPro" id="IPR020904">
    <property type="entry name" value="Sc_DH/Rdtase_CS"/>
</dbReference>
<dbReference type="eggNOG" id="COG1028">
    <property type="taxonomic scope" value="Bacteria"/>
</dbReference>
<organism evidence="3 4">
    <name type="scientific">Aequoribacter fuscus</name>
    <dbReference type="NCBI Taxonomy" id="2518989"/>
    <lineage>
        <taxon>Bacteria</taxon>
        <taxon>Pseudomonadati</taxon>
        <taxon>Pseudomonadota</taxon>
        <taxon>Gammaproteobacteria</taxon>
        <taxon>Cellvibrionales</taxon>
        <taxon>Halieaceae</taxon>
        <taxon>Aequoribacter</taxon>
    </lineage>
</organism>
<dbReference type="PANTHER" id="PTHR24321">
    <property type="entry name" value="DEHYDROGENASES, SHORT CHAIN"/>
    <property type="match status" value="1"/>
</dbReference>
<comment type="similarity">
    <text evidence="1">Belongs to the short-chain dehydrogenases/reductases (SDR) family.</text>
</comment>
<dbReference type="PROSITE" id="PS00061">
    <property type="entry name" value="ADH_SHORT"/>
    <property type="match status" value="1"/>
</dbReference>
<proteinExistence type="inferred from homology"/>
<name>F3L3M5_9GAMM</name>
<evidence type="ECO:0000313" key="4">
    <source>
        <dbReference type="Proteomes" id="UP000005615"/>
    </source>
</evidence>
<dbReference type="Pfam" id="PF13561">
    <property type="entry name" value="adh_short_C2"/>
    <property type="match status" value="1"/>
</dbReference>
<dbReference type="CDD" id="cd05233">
    <property type="entry name" value="SDR_c"/>
    <property type="match status" value="1"/>
</dbReference>
<dbReference type="EMBL" id="AEIG01000065">
    <property type="protein sequence ID" value="EGG29055.1"/>
    <property type="molecule type" value="Genomic_DNA"/>
</dbReference>
<protein>
    <submittedName>
        <fullName evidence="3">Short chain dehydrogenase</fullName>
    </submittedName>
</protein>
<dbReference type="Gene3D" id="3.40.50.720">
    <property type="entry name" value="NAD(P)-binding Rossmann-like Domain"/>
    <property type="match status" value="1"/>
</dbReference>
<dbReference type="PRINTS" id="PR00081">
    <property type="entry name" value="GDHRDH"/>
</dbReference>
<dbReference type="PRINTS" id="PR00080">
    <property type="entry name" value="SDRFAMILY"/>
</dbReference>
<reference evidence="3 4" key="1">
    <citation type="journal article" date="2011" name="J. Bacteriol.">
        <title>Genome sequence of strain IMCC3088, a proteorhodopsin-containing marine bacterium belonging to the OM60/NOR5 clade.</title>
        <authorList>
            <person name="Jang Y."/>
            <person name="Oh H.M."/>
            <person name="Kang I."/>
            <person name="Lee K."/>
            <person name="Yang S.J."/>
            <person name="Cho J.C."/>
        </authorList>
    </citation>
    <scope>NUCLEOTIDE SEQUENCE [LARGE SCALE GENOMIC DNA]</scope>
    <source>
        <strain evidence="3 4">IMCC3088</strain>
    </source>
</reference>
<keyword evidence="4" id="KW-1185">Reference proteome</keyword>
<dbReference type="STRING" id="2518989.IMCC3088_2217"/>
<dbReference type="PANTHER" id="PTHR24321:SF8">
    <property type="entry name" value="ESTRADIOL 17-BETA-DEHYDROGENASE 8-RELATED"/>
    <property type="match status" value="1"/>
</dbReference>
<accession>F3L3M5</accession>
<dbReference type="FunFam" id="3.40.50.720:FF:000084">
    <property type="entry name" value="Short-chain dehydrogenase reductase"/>
    <property type="match status" value="1"/>
</dbReference>
<gene>
    <name evidence="3" type="ORF">IMCC3088_2217</name>
</gene>
<comment type="caution">
    <text evidence="3">The sequence shown here is derived from an EMBL/GenBank/DDBJ whole genome shotgun (WGS) entry which is preliminary data.</text>
</comment>
<evidence type="ECO:0000256" key="1">
    <source>
        <dbReference type="ARBA" id="ARBA00006484"/>
    </source>
</evidence>
<dbReference type="GO" id="GO:0016491">
    <property type="term" value="F:oxidoreductase activity"/>
    <property type="evidence" value="ECO:0007669"/>
    <property type="project" value="UniProtKB-KW"/>
</dbReference>
<dbReference type="InterPro" id="IPR036291">
    <property type="entry name" value="NAD(P)-bd_dom_sf"/>
</dbReference>
<evidence type="ECO:0000313" key="3">
    <source>
        <dbReference type="EMBL" id="EGG29055.1"/>
    </source>
</evidence>